<dbReference type="InterPro" id="IPR016187">
    <property type="entry name" value="CTDL_fold"/>
</dbReference>
<feature type="compositionally biased region" description="Basic and acidic residues" evidence="1">
    <location>
        <begin position="91"/>
        <end position="106"/>
    </location>
</feature>
<protein>
    <recommendedName>
        <fullName evidence="4">C-type lectin domain-containing protein</fullName>
    </recommendedName>
</protein>
<evidence type="ECO:0000313" key="3">
    <source>
        <dbReference type="Proteomes" id="UP001176941"/>
    </source>
</evidence>
<reference evidence="2" key="1">
    <citation type="submission" date="2023-04" db="EMBL/GenBank/DDBJ databases">
        <authorList>
            <consortium name="ELIXIR-Norway"/>
        </authorList>
    </citation>
    <scope>NUCLEOTIDE SEQUENCE [LARGE SCALE GENOMIC DNA]</scope>
</reference>
<gene>
    <name evidence="2" type="ORF">MRATA1EN1_LOCUS28682</name>
</gene>
<feature type="compositionally biased region" description="Basic and acidic residues" evidence="1">
    <location>
        <begin position="57"/>
        <end position="69"/>
    </location>
</feature>
<organism evidence="2 3">
    <name type="scientific">Rangifer tarandus platyrhynchus</name>
    <name type="common">Svalbard reindeer</name>
    <dbReference type="NCBI Taxonomy" id="3082113"/>
    <lineage>
        <taxon>Eukaryota</taxon>
        <taxon>Metazoa</taxon>
        <taxon>Chordata</taxon>
        <taxon>Craniata</taxon>
        <taxon>Vertebrata</taxon>
        <taxon>Euteleostomi</taxon>
        <taxon>Mammalia</taxon>
        <taxon>Eutheria</taxon>
        <taxon>Laurasiatheria</taxon>
        <taxon>Artiodactyla</taxon>
        <taxon>Ruminantia</taxon>
        <taxon>Pecora</taxon>
        <taxon>Cervidae</taxon>
        <taxon>Odocoileinae</taxon>
        <taxon>Rangifer</taxon>
    </lineage>
</organism>
<name>A0ABN9A235_RANTA</name>
<evidence type="ECO:0000313" key="2">
    <source>
        <dbReference type="EMBL" id="CAI9179720.1"/>
    </source>
</evidence>
<dbReference type="EMBL" id="OX459945">
    <property type="protein sequence ID" value="CAI9179720.1"/>
    <property type="molecule type" value="Genomic_DNA"/>
</dbReference>
<feature type="compositionally biased region" description="Pro residues" evidence="1">
    <location>
        <begin position="47"/>
        <end position="56"/>
    </location>
</feature>
<dbReference type="Proteomes" id="UP001176941">
    <property type="component" value="Chromosome 9"/>
</dbReference>
<dbReference type="SUPFAM" id="SSF56436">
    <property type="entry name" value="C-type lectin-like"/>
    <property type="match status" value="1"/>
</dbReference>
<sequence length="198" mass="21380">MPGTHTPAQSITAAVSLGCLGHGEEDLSPGSEATKTPSSEGVGDPLQRPPEGPQPVRPEHRATLEKEKLLAAPHQDLPPPLRPGGGVCPQQKEEESGDQERNDPQTRRSLFQSRGAFPPAILSCVVVMPVTGMRLSLCTADLQLTSEGKTFWRVAEELSWSEALGYCRRHHTDLADLHSMTGWSSIKALYSLTSSHEA</sequence>
<proteinExistence type="predicted"/>
<accession>A0ABN9A235</accession>
<keyword evidence="3" id="KW-1185">Reference proteome</keyword>
<evidence type="ECO:0008006" key="4">
    <source>
        <dbReference type="Google" id="ProtNLM"/>
    </source>
</evidence>
<evidence type="ECO:0000256" key="1">
    <source>
        <dbReference type="SAM" id="MobiDB-lite"/>
    </source>
</evidence>
<feature type="region of interest" description="Disordered" evidence="1">
    <location>
        <begin position="1"/>
        <end position="107"/>
    </location>
</feature>
<feature type="compositionally biased region" description="Polar residues" evidence="1">
    <location>
        <begin position="1"/>
        <end position="13"/>
    </location>
</feature>